<proteinExistence type="predicted"/>
<protein>
    <submittedName>
        <fullName evidence="1">Uncharacterized protein</fullName>
    </submittedName>
</protein>
<evidence type="ECO:0000313" key="2">
    <source>
        <dbReference type="Proteomes" id="UP000324222"/>
    </source>
</evidence>
<dbReference type="AlphaFoldDB" id="A0A5B7CKC7"/>
<name>A0A5B7CKC7_PORTR</name>
<reference evidence="1 2" key="1">
    <citation type="submission" date="2019-05" db="EMBL/GenBank/DDBJ databases">
        <title>Another draft genome of Portunus trituberculatus and its Hox gene families provides insights of decapod evolution.</title>
        <authorList>
            <person name="Jeong J.-H."/>
            <person name="Song I."/>
            <person name="Kim S."/>
            <person name="Choi T."/>
            <person name="Kim D."/>
            <person name="Ryu S."/>
            <person name="Kim W."/>
        </authorList>
    </citation>
    <scope>NUCLEOTIDE SEQUENCE [LARGE SCALE GENOMIC DNA]</scope>
    <source>
        <tissue evidence="1">Muscle</tissue>
    </source>
</reference>
<dbReference type="Proteomes" id="UP000324222">
    <property type="component" value="Unassembled WGS sequence"/>
</dbReference>
<comment type="caution">
    <text evidence="1">The sequence shown here is derived from an EMBL/GenBank/DDBJ whole genome shotgun (WGS) entry which is preliminary data.</text>
</comment>
<organism evidence="1 2">
    <name type="scientific">Portunus trituberculatus</name>
    <name type="common">Swimming crab</name>
    <name type="synonym">Neptunus trituberculatus</name>
    <dbReference type="NCBI Taxonomy" id="210409"/>
    <lineage>
        <taxon>Eukaryota</taxon>
        <taxon>Metazoa</taxon>
        <taxon>Ecdysozoa</taxon>
        <taxon>Arthropoda</taxon>
        <taxon>Crustacea</taxon>
        <taxon>Multicrustacea</taxon>
        <taxon>Malacostraca</taxon>
        <taxon>Eumalacostraca</taxon>
        <taxon>Eucarida</taxon>
        <taxon>Decapoda</taxon>
        <taxon>Pleocyemata</taxon>
        <taxon>Brachyura</taxon>
        <taxon>Eubrachyura</taxon>
        <taxon>Portunoidea</taxon>
        <taxon>Portunidae</taxon>
        <taxon>Portuninae</taxon>
        <taxon>Portunus</taxon>
    </lineage>
</organism>
<sequence>MPSLRSFHHYSTLLSTSGSTASLHIPSWITLRSATPNDGFCYPNLIKSKDTTNKDSTTILTSTATTTTMHAPQPN</sequence>
<accession>A0A5B7CKC7</accession>
<evidence type="ECO:0000313" key="1">
    <source>
        <dbReference type="EMBL" id="MPC09735.1"/>
    </source>
</evidence>
<gene>
    <name evidence="1" type="ORF">E2C01_002354</name>
</gene>
<keyword evidence="2" id="KW-1185">Reference proteome</keyword>
<dbReference type="EMBL" id="VSRR010000082">
    <property type="protein sequence ID" value="MPC09735.1"/>
    <property type="molecule type" value="Genomic_DNA"/>
</dbReference>